<dbReference type="EMBL" id="MK599199">
    <property type="protein sequence ID" value="QIB99783.1"/>
    <property type="molecule type" value="Genomic_DNA"/>
</dbReference>
<proteinExistence type="predicted"/>
<feature type="signal peptide" evidence="1">
    <location>
        <begin position="1"/>
        <end position="24"/>
    </location>
</feature>
<organism evidence="2">
    <name type="scientific">Proteus vulgaris</name>
    <dbReference type="NCBI Taxonomy" id="585"/>
    <lineage>
        <taxon>Bacteria</taxon>
        <taxon>Pseudomonadati</taxon>
        <taxon>Pseudomonadota</taxon>
        <taxon>Gammaproteobacteria</taxon>
        <taxon>Enterobacterales</taxon>
        <taxon>Morganellaceae</taxon>
        <taxon>Proteus</taxon>
    </lineage>
</organism>
<evidence type="ECO:0000313" key="2">
    <source>
        <dbReference type="EMBL" id="QIB99783.1"/>
    </source>
</evidence>
<reference evidence="2" key="1">
    <citation type="submission" date="2019-03" db="EMBL/GenBank/DDBJ databases">
        <title>A novel genomic island identified in Proteus vulgaris.</title>
        <authorList>
            <person name="Wang X.-C."/>
            <person name="Wang H.-N."/>
        </authorList>
    </citation>
    <scope>NUCLEOTIDE SEQUENCE</scope>
    <source>
        <strain evidence="2">SCNNC12</strain>
    </source>
</reference>
<evidence type="ECO:0000256" key="1">
    <source>
        <dbReference type="SAM" id="SignalP"/>
    </source>
</evidence>
<sequence length="285" mass="30465">MKKSIIALSVLVASSAFFSVAASASDTKSFDQLAIQADDSFALKVLKAAGGNKNTQDVEVSAEDWEKVNGSSGSVMALNMAAGTAGIGAFGGSGLSGGLLNAGLFFLSSTNKKPLAWFNLIQVIPASELISHSQQLSDYLAKDIGTEYKIGSVKIGSQMTHPIFVKNAKAQLPPYKKEAEWSYLTYGVSVPKSTLNAEQASSLFGQSFESGDYVVVTTTVSTCGELVLLDKLNALNTTYPSYLYVPPVNKVANRDCPEADKLRAEYQQVIDLDKKQTHLFIKPKA</sequence>
<accession>A0A6C0VYB0</accession>
<gene>
    <name evidence="2" type="ORF">GIPvu1_02</name>
</gene>
<name>A0A6C0VYB0_PROVU</name>
<keyword evidence="1" id="KW-0732">Signal</keyword>
<feature type="chain" id="PRO_5025474073" evidence="1">
    <location>
        <begin position="25"/>
        <end position="285"/>
    </location>
</feature>
<protein>
    <submittedName>
        <fullName evidence="2">Uncharacterized protein</fullName>
    </submittedName>
</protein>
<dbReference type="AlphaFoldDB" id="A0A6C0VYB0"/>